<evidence type="ECO:0000313" key="1">
    <source>
        <dbReference type="EMBL" id="MPC75547.1"/>
    </source>
</evidence>
<comment type="caution">
    <text evidence="1">The sequence shown here is derived from an EMBL/GenBank/DDBJ whole genome shotgun (WGS) entry which is preliminary data.</text>
</comment>
<name>A0A5B7I281_PORTR</name>
<sequence length="119" mass="12713">MADDGDGDLYNASVSLKGRQLLEVDHEAGVLIGGVSRQVDSGTSASQRDFHDGCLDDVRISSRPVPLPPALNRTAWARVDEARGVGVDCEAPPACGNVTCRSPLTCVDTWRSYHCGWVS</sequence>
<accession>A0A5B7I281</accession>
<evidence type="ECO:0000313" key="2">
    <source>
        <dbReference type="Proteomes" id="UP000324222"/>
    </source>
</evidence>
<reference evidence="1 2" key="1">
    <citation type="submission" date="2019-05" db="EMBL/GenBank/DDBJ databases">
        <title>Another draft genome of Portunus trituberculatus and its Hox gene families provides insights of decapod evolution.</title>
        <authorList>
            <person name="Jeong J.-H."/>
            <person name="Song I."/>
            <person name="Kim S."/>
            <person name="Choi T."/>
            <person name="Kim D."/>
            <person name="Ryu S."/>
            <person name="Kim W."/>
        </authorList>
    </citation>
    <scope>NUCLEOTIDE SEQUENCE [LARGE SCALE GENOMIC DNA]</scope>
    <source>
        <tissue evidence="1">Muscle</tissue>
    </source>
</reference>
<organism evidence="1 2">
    <name type="scientific">Portunus trituberculatus</name>
    <name type="common">Swimming crab</name>
    <name type="synonym">Neptunus trituberculatus</name>
    <dbReference type="NCBI Taxonomy" id="210409"/>
    <lineage>
        <taxon>Eukaryota</taxon>
        <taxon>Metazoa</taxon>
        <taxon>Ecdysozoa</taxon>
        <taxon>Arthropoda</taxon>
        <taxon>Crustacea</taxon>
        <taxon>Multicrustacea</taxon>
        <taxon>Malacostraca</taxon>
        <taxon>Eumalacostraca</taxon>
        <taxon>Eucarida</taxon>
        <taxon>Decapoda</taxon>
        <taxon>Pleocyemata</taxon>
        <taxon>Brachyura</taxon>
        <taxon>Eubrachyura</taxon>
        <taxon>Portunoidea</taxon>
        <taxon>Portunidae</taxon>
        <taxon>Portuninae</taxon>
        <taxon>Portunus</taxon>
    </lineage>
</organism>
<keyword evidence="2" id="KW-1185">Reference proteome</keyword>
<proteinExistence type="predicted"/>
<gene>
    <name evidence="1" type="primary">CadN2_24</name>
    <name evidence="1" type="ORF">E2C01_069937</name>
</gene>
<protein>
    <submittedName>
        <fullName evidence="1">Putative neural-cadherin 2</fullName>
    </submittedName>
</protein>
<dbReference type="AlphaFoldDB" id="A0A5B7I281"/>
<dbReference type="Proteomes" id="UP000324222">
    <property type="component" value="Unassembled WGS sequence"/>
</dbReference>
<dbReference type="OrthoDB" id="6252479at2759"/>
<dbReference type="EMBL" id="VSRR010041362">
    <property type="protein sequence ID" value="MPC75547.1"/>
    <property type="molecule type" value="Genomic_DNA"/>
</dbReference>